<protein>
    <submittedName>
        <fullName evidence="1">Uncharacterized protein</fullName>
    </submittedName>
</protein>
<name>A0A3E2HFD3_SCYLI</name>
<dbReference type="EMBL" id="NCSJ02000061">
    <property type="protein sequence ID" value="RFU32134.1"/>
    <property type="molecule type" value="Genomic_DNA"/>
</dbReference>
<evidence type="ECO:0000313" key="2">
    <source>
        <dbReference type="Proteomes" id="UP000258309"/>
    </source>
</evidence>
<keyword evidence="2" id="KW-1185">Reference proteome</keyword>
<reference evidence="1 2" key="1">
    <citation type="submission" date="2018-05" db="EMBL/GenBank/DDBJ databases">
        <title>Draft genome sequence of Scytalidium lignicola DSM 105466, a ubiquitous saprotrophic fungus.</title>
        <authorList>
            <person name="Buettner E."/>
            <person name="Gebauer A.M."/>
            <person name="Hofrichter M."/>
            <person name="Liers C."/>
            <person name="Kellner H."/>
        </authorList>
    </citation>
    <scope>NUCLEOTIDE SEQUENCE [LARGE SCALE GENOMIC DNA]</scope>
    <source>
        <strain evidence="1 2">DSM 105466</strain>
    </source>
</reference>
<feature type="non-terminal residue" evidence="1">
    <location>
        <position position="81"/>
    </location>
</feature>
<feature type="non-terminal residue" evidence="1">
    <location>
        <position position="1"/>
    </location>
</feature>
<gene>
    <name evidence="1" type="ORF">B7463_g4217</name>
</gene>
<dbReference type="OrthoDB" id="654211at2759"/>
<organism evidence="1 2">
    <name type="scientific">Scytalidium lignicola</name>
    <name type="common">Hyphomycete</name>
    <dbReference type="NCBI Taxonomy" id="5539"/>
    <lineage>
        <taxon>Eukaryota</taxon>
        <taxon>Fungi</taxon>
        <taxon>Dikarya</taxon>
        <taxon>Ascomycota</taxon>
        <taxon>Pezizomycotina</taxon>
        <taxon>Leotiomycetes</taxon>
        <taxon>Leotiomycetes incertae sedis</taxon>
        <taxon>Scytalidium</taxon>
    </lineage>
</organism>
<sequence length="81" mass="9663">MNTQQRNCMLSESSAYSMHDPTHIDLARYFITERSNPTGADGRHFYTVEAEKRGERRMERPNSWHMAQSYWYQQAHKPILD</sequence>
<dbReference type="AlphaFoldDB" id="A0A3E2HFD3"/>
<dbReference type="Proteomes" id="UP000258309">
    <property type="component" value="Unassembled WGS sequence"/>
</dbReference>
<accession>A0A3E2HFD3</accession>
<proteinExistence type="predicted"/>
<dbReference type="STRING" id="5539.A0A3E2HFD3"/>
<evidence type="ECO:0000313" key="1">
    <source>
        <dbReference type="EMBL" id="RFU32134.1"/>
    </source>
</evidence>
<comment type="caution">
    <text evidence="1">The sequence shown here is derived from an EMBL/GenBank/DDBJ whole genome shotgun (WGS) entry which is preliminary data.</text>
</comment>